<dbReference type="InterPro" id="IPR016181">
    <property type="entry name" value="Acyl_CoA_acyltransferase"/>
</dbReference>
<keyword evidence="1" id="KW-0808">Transferase</keyword>
<gene>
    <name evidence="5" type="ORF">GCM10007916_11200</name>
</gene>
<proteinExistence type="inferred from homology"/>
<dbReference type="InterPro" id="IPR051531">
    <property type="entry name" value="N-acetyltransferase"/>
</dbReference>
<dbReference type="Gene3D" id="3.40.630.30">
    <property type="match status" value="1"/>
</dbReference>
<dbReference type="Pfam" id="PF13302">
    <property type="entry name" value="Acetyltransf_3"/>
    <property type="match status" value="1"/>
</dbReference>
<dbReference type="PROSITE" id="PS51186">
    <property type="entry name" value="GNAT"/>
    <property type="match status" value="1"/>
</dbReference>
<dbReference type="RefSeq" id="WP_284203176.1">
    <property type="nucleotide sequence ID" value="NZ_BSPQ01000002.1"/>
</dbReference>
<dbReference type="InterPro" id="IPR000182">
    <property type="entry name" value="GNAT_dom"/>
</dbReference>
<dbReference type="PANTHER" id="PTHR43792:SF8">
    <property type="entry name" value="[RIBOSOMAL PROTEIN US5]-ALANINE N-ACETYLTRANSFERASE"/>
    <property type="match status" value="1"/>
</dbReference>
<evidence type="ECO:0000256" key="2">
    <source>
        <dbReference type="ARBA" id="ARBA00023315"/>
    </source>
</evidence>
<evidence type="ECO:0000256" key="1">
    <source>
        <dbReference type="ARBA" id="ARBA00022679"/>
    </source>
</evidence>
<reference evidence="6" key="1">
    <citation type="journal article" date="2019" name="Int. J. Syst. Evol. Microbiol.">
        <title>The Global Catalogue of Microorganisms (GCM) 10K type strain sequencing project: providing services to taxonomists for standard genome sequencing and annotation.</title>
        <authorList>
            <consortium name="The Broad Institute Genomics Platform"/>
            <consortium name="The Broad Institute Genome Sequencing Center for Infectious Disease"/>
            <person name="Wu L."/>
            <person name="Ma J."/>
        </authorList>
    </citation>
    <scope>NUCLEOTIDE SEQUENCE [LARGE SCALE GENOMIC DNA]</scope>
    <source>
        <strain evidence="6">NBRC 103166</strain>
    </source>
</reference>
<keyword evidence="2" id="KW-0012">Acyltransferase</keyword>
<accession>A0ABQ6DYJ4</accession>
<dbReference type="SUPFAM" id="SSF55729">
    <property type="entry name" value="Acyl-CoA N-acyltransferases (Nat)"/>
    <property type="match status" value="1"/>
</dbReference>
<evidence type="ECO:0000313" key="6">
    <source>
        <dbReference type="Proteomes" id="UP001157353"/>
    </source>
</evidence>
<dbReference type="Proteomes" id="UP001157353">
    <property type="component" value="Unassembled WGS sequence"/>
</dbReference>
<organism evidence="5 6">
    <name type="scientific">Psychromonas marina</name>
    <dbReference type="NCBI Taxonomy" id="88364"/>
    <lineage>
        <taxon>Bacteria</taxon>
        <taxon>Pseudomonadati</taxon>
        <taxon>Pseudomonadota</taxon>
        <taxon>Gammaproteobacteria</taxon>
        <taxon>Alteromonadales</taxon>
        <taxon>Psychromonadaceae</taxon>
        <taxon>Psychromonas</taxon>
    </lineage>
</organism>
<name>A0ABQ6DYJ4_9GAMM</name>
<dbReference type="EMBL" id="BSPQ01000002">
    <property type="protein sequence ID" value="GLS90053.1"/>
    <property type="molecule type" value="Genomic_DNA"/>
</dbReference>
<comment type="similarity">
    <text evidence="3">Belongs to the acetyltransferase family. RimJ subfamily.</text>
</comment>
<feature type="domain" description="N-acetyltransferase" evidence="4">
    <location>
        <begin position="24"/>
        <end position="180"/>
    </location>
</feature>
<evidence type="ECO:0000256" key="3">
    <source>
        <dbReference type="ARBA" id="ARBA00038502"/>
    </source>
</evidence>
<evidence type="ECO:0000259" key="4">
    <source>
        <dbReference type="PROSITE" id="PS51186"/>
    </source>
</evidence>
<evidence type="ECO:0000313" key="5">
    <source>
        <dbReference type="EMBL" id="GLS90053.1"/>
    </source>
</evidence>
<comment type="caution">
    <text evidence="5">The sequence shown here is derived from an EMBL/GenBank/DDBJ whole genome shotgun (WGS) entry which is preliminary data.</text>
</comment>
<protein>
    <submittedName>
        <fullName evidence="5">Alanine acetyltransferase</fullName>
    </submittedName>
</protein>
<sequence length="180" mass="20852">MTPELITSNLFITLLKPEHLPLLIDYQNVNREHLAKWEPVRTEDYFSRQETKKQIDKSVQNFKSGKELSFVSLNKTKTEIIGLCTFSDITYSRSPTCHLGYSLSARAQGKGLMFEMLQCTIDYLFEQYHLQEIKASYMPDNSRSENLLVKLGFEKEGFAKGYLRIAGQWEDHILMSKIAD</sequence>
<keyword evidence="6" id="KW-1185">Reference proteome</keyword>
<dbReference type="PANTHER" id="PTHR43792">
    <property type="entry name" value="GNAT FAMILY, PUTATIVE (AFU_ORTHOLOGUE AFUA_3G00765)-RELATED-RELATED"/>
    <property type="match status" value="1"/>
</dbReference>